<keyword evidence="2" id="KW-1185">Reference proteome</keyword>
<name>A0A166A2I5_9AGAM</name>
<dbReference type="EMBL" id="KV417667">
    <property type="protein sequence ID" value="KZP11188.1"/>
    <property type="molecule type" value="Genomic_DNA"/>
</dbReference>
<protein>
    <submittedName>
        <fullName evidence="1">Uncharacterized protein</fullName>
    </submittedName>
</protein>
<accession>A0A166A2I5</accession>
<sequence length="142" mass="15740">MDEEQAPPAPAPPPRTPQAFVPLDGRPADSIAVAQQLYEQVYAQVNANLVDAFGEEIQHLRDHSAALESAFNDLNADYAKEFAAQSRAEEFATAIGNAVQFKTFSTMWSSNIMHSLSFDPAWDTWITGFRTMFCSRDSSRHG</sequence>
<reference evidence="1 2" key="1">
    <citation type="journal article" date="2016" name="Mol. Biol. Evol.">
        <title>Comparative Genomics of Early-Diverging Mushroom-Forming Fungi Provides Insights into the Origins of Lignocellulose Decay Capabilities.</title>
        <authorList>
            <person name="Nagy L.G."/>
            <person name="Riley R."/>
            <person name="Tritt A."/>
            <person name="Adam C."/>
            <person name="Daum C."/>
            <person name="Floudas D."/>
            <person name="Sun H."/>
            <person name="Yadav J.S."/>
            <person name="Pangilinan J."/>
            <person name="Larsson K.H."/>
            <person name="Matsuura K."/>
            <person name="Barry K."/>
            <person name="Labutti K."/>
            <person name="Kuo R."/>
            <person name="Ohm R.A."/>
            <person name="Bhattacharya S.S."/>
            <person name="Shirouzu T."/>
            <person name="Yoshinaga Y."/>
            <person name="Martin F.M."/>
            <person name="Grigoriev I.V."/>
            <person name="Hibbett D.S."/>
        </authorList>
    </citation>
    <scope>NUCLEOTIDE SEQUENCE [LARGE SCALE GENOMIC DNA]</scope>
    <source>
        <strain evidence="1 2">CBS 109695</strain>
    </source>
</reference>
<dbReference type="AlphaFoldDB" id="A0A166A2I5"/>
<evidence type="ECO:0000313" key="1">
    <source>
        <dbReference type="EMBL" id="KZP11188.1"/>
    </source>
</evidence>
<proteinExistence type="predicted"/>
<dbReference type="Proteomes" id="UP000076532">
    <property type="component" value="Unassembled WGS sequence"/>
</dbReference>
<evidence type="ECO:0000313" key="2">
    <source>
        <dbReference type="Proteomes" id="UP000076532"/>
    </source>
</evidence>
<organism evidence="1 2">
    <name type="scientific">Athelia psychrophila</name>
    <dbReference type="NCBI Taxonomy" id="1759441"/>
    <lineage>
        <taxon>Eukaryota</taxon>
        <taxon>Fungi</taxon>
        <taxon>Dikarya</taxon>
        <taxon>Basidiomycota</taxon>
        <taxon>Agaricomycotina</taxon>
        <taxon>Agaricomycetes</taxon>
        <taxon>Agaricomycetidae</taxon>
        <taxon>Atheliales</taxon>
        <taxon>Atheliaceae</taxon>
        <taxon>Athelia</taxon>
    </lineage>
</organism>
<gene>
    <name evidence="1" type="ORF">FIBSPDRAFT_962509</name>
</gene>